<comment type="caution">
    <text evidence="1">The sequence shown here is derived from an EMBL/GenBank/DDBJ whole genome shotgun (WGS) entry which is preliminary data.</text>
</comment>
<reference evidence="1 2" key="1">
    <citation type="submission" date="2018-11" db="EMBL/GenBank/DDBJ databases">
        <title>Chryseotalea sanarue gen. nov., sp., nov., a member of the family Cytophagaceae, isolated from a brackish lake in Hamamatsu Japan.</title>
        <authorList>
            <person name="Maejima Y."/>
            <person name="Iino T."/>
            <person name="Muraguchi Y."/>
            <person name="Fukuda K."/>
            <person name="Ohkuma M."/>
            <person name="Moriuchi R."/>
            <person name="Dohra H."/>
            <person name="Kimbara K."/>
            <person name="Shintani M."/>
        </authorList>
    </citation>
    <scope>NUCLEOTIDE SEQUENCE [LARGE SCALE GENOMIC DNA]</scope>
    <source>
        <strain evidence="1 2">Ys</strain>
    </source>
</reference>
<keyword evidence="1" id="KW-0808">Transferase</keyword>
<name>A0A401U837_9BACT</name>
<keyword evidence="2" id="KW-1185">Reference proteome</keyword>
<dbReference type="EMBL" id="BHXQ01000002">
    <property type="protein sequence ID" value="GCC51054.1"/>
    <property type="molecule type" value="Genomic_DNA"/>
</dbReference>
<protein>
    <submittedName>
        <fullName evidence="1">Class I SAM-dependent methyltransferase</fullName>
    </submittedName>
</protein>
<dbReference type="OrthoDB" id="2370471at2"/>
<dbReference type="InterPro" id="IPR029063">
    <property type="entry name" value="SAM-dependent_MTases_sf"/>
</dbReference>
<organism evidence="1 2">
    <name type="scientific">Chryseotalea sanaruensis</name>
    <dbReference type="NCBI Taxonomy" id="2482724"/>
    <lineage>
        <taxon>Bacteria</taxon>
        <taxon>Pseudomonadati</taxon>
        <taxon>Bacteroidota</taxon>
        <taxon>Cytophagia</taxon>
        <taxon>Cytophagales</taxon>
        <taxon>Chryseotaleaceae</taxon>
        <taxon>Chryseotalea</taxon>
    </lineage>
</organism>
<dbReference type="GO" id="GO:0032259">
    <property type="term" value="P:methylation"/>
    <property type="evidence" value="ECO:0007669"/>
    <property type="project" value="UniProtKB-KW"/>
</dbReference>
<sequence>MLATSPRPKDEELSRYYESTDYVSHTAKGNSLVNSIYLIARSFTLKGKRKLAQKLVPQKGNLLDIGCGTGDFLQSCLNDNWQCTGVEPGTQPRELADAKGIRTFERLDQIKEKYQLITMWHVLEHVPNLNETLSSIYNLLDQSGTLLIAVPNHLSYDARLYKKYWAGYDVPRHLWHFNQQTMERILRNNNFELKQILPMKLDSFYVSLLSEGYKGMGIIRYIKALAIGLFSNLFAKNNKQYSSLIYIFKK</sequence>
<proteinExistence type="predicted"/>
<dbReference type="PANTHER" id="PTHR43861">
    <property type="entry name" value="TRANS-ACONITATE 2-METHYLTRANSFERASE-RELATED"/>
    <property type="match status" value="1"/>
</dbReference>
<dbReference type="CDD" id="cd02440">
    <property type="entry name" value="AdoMet_MTases"/>
    <property type="match status" value="1"/>
</dbReference>
<accession>A0A401U837</accession>
<gene>
    <name evidence="1" type="ORF">SanaruYs_12740</name>
</gene>
<evidence type="ECO:0000313" key="2">
    <source>
        <dbReference type="Proteomes" id="UP000288227"/>
    </source>
</evidence>
<dbReference type="Gene3D" id="3.40.50.150">
    <property type="entry name" value="Vaccinia Virus protein VP39"/>
    <property type="match status" value="1"/>
</dbReference>
<dbReference type="SUPFAM" id="SSF53335">
    <property type="entry name" value="S-adenosyl-L-methionine-dependent methyltransferases"/>
    <property type="match status" value="1"/>
</dbReference>
<dbReference type="RefSeq" id="WP_160118599.1">
    <property type="nucleotide sequence ID" value="NZ_BHXQ01000002.1"/>
</dbReference>
<dbReference type="AlphaFoldDB" id="A0A401U837"/>
<dbReference type="GO" id="GO:0008168">
    <property type="term" value="F:methyltransferase activity"/>
    <property type="evidence" value="ECO:0007669"/>
    <property type="project" value="UniProtKB-KW"/>
</dbReference>
<dbReference type="Pfam" id="PF13489">
    <property type="entry name" value="Methyltransf_23"/>
    <property type="match status" value="1"/>
</dbReference>
<keyword evidence="1" id="KW-0489">Methyltransferase</keyword>
<evidence type="ECO:0000313" key="1">
    <source>
        <dbReference type="EMBL" id="GCC51054.1"/>
    </source>
</evidence>
<dbReference type="Proteomes" id="UP000288227">
    <property type="component" value="Unassembled WGS sequence"/>
</dbReference>